<dbReference type="PROSITE" id="PS51885">
    <property type="entry name" value="NEPRILYSIN"/>
    <property type="match status" value="1"/>
</dbReference>
<evidence type="ECO:0008006" key="14">
    <source>
        <dbReference type="Google" id="ProtNLM"/>
    </source>
</evidence>
<dbReference type="SUPFAM" id="SSF55486">
    <property type="entry name" value="Metalloproteases ('zincins'), catalytic domain"/>
    <property type="match status" value="1"/>
</dbReference>
<comment type="subcellular location">
    <subcellularLocation>
        <location evidence="2">Cell membrane</location>
        <topology evidence="2">Single-pass type II membrane protein</topology>
    </subcellularLocation>
</comment>
<dbReference type="PANTHER" id="PTHR11733">
    <property type="entry name" value="ZINC METALLOPROTEASE FAMILY M13 NEPRILYSIN-RELATED"/>
    <property type="match status" value="1"/>
</dbReference>
<keyword evidence="5" id="KW-0479">Metal-binding</keyword>
<evidence type="ECO:0000259" key="11">
    <source>
        <dbReference type="Pfam" id="PF05649"/>
    </source>
</evidence>
<dbReference type="GO" id="GO:0004222">
    <property type="term" value="F:metalloendopeptidase activity"/>
    <property type="evidence" value="ECO:0007669"/>
    <property type="project" value="InterPro"/>
</dbReference>
<evidence type="ECO:0000256" key="4">
    <source>
        <dbReference type="ARBA" id="ARBA00022670"/>
    </source>
</evidence>
<dbReference type="Proteomes" id="UP001329430">
    <property type="component" value="Chromosome 3"/>
</dbReference>
<dbReference type="InterPro" id="IPR042089">
    <property type="entry name" value="Peptidase_M13_dom_2"/>
</dbReference>
<dbReference type="Gene3D" id="3.40.390.10">
    <property type="entry name" value="Collagenase (Catalytic Domain)"/>
    <property type="match status" value="1"/>
</dbReference>
<evidence type="ECO:0000259" key="10">
    <source>
        <dbReference type="Pfam" id="PF01431"/>
    </source>
</evidence>
<comment type="caution">
    <text evidence="12">The sequence shown here is derived from an EMBL/GenBank/DDBJ whole genome shotgun (WGS) entry which is preliminary data.</text>
</comment>
<proteinExistence type="inferred from homology"/>
<dbReference type="GO" id="GO:0016485">
    <property type="term" value="P:protein processing"/>
    <property type="evidence" value="ECO:0007669"/>
    <property type="project" value="TreeGrafter"/>
</dbReference>
<dbReference type="Gene3D" id="1.10.1380.10">
    <property type="entry name" value="Neutral endopeptidase , domain2"/>
    <property type="match status" value="1"/>
</dbReference>
<evidence type="ECO:0000256" key="6">
    <source>
        <dbReference type="ARBA" id="ARBA00022801"/>
    </source>
</evidence>
<dbReference type="InterPro" id="IPR024079">
    <property type="entry name" value="MetalloPept_cat_dom_sf"/>
</dbReference>
<keyword evidence="8" id="KW-0482">Metalloprotease</keyword>
<keyword evidence="4" id="KW-0645">Protease</keyword>
<evidence type="ECO:0000256" key="7">
    <source>
        <dbReference type="ARBA" id="ARBA00022833"/>
    </source>
</evidence>
<evidence type="ECO:0000313" key="12">
    <source>
        <dbReference type="EMBL" id="KAK5647012.1"/>
    </source>
</evidence>
<dbReference type="AlphaFoldDB" id="A0AAN7ZKF5"/>
<organism evidence="12 13">
    <name type="scientific">Pyrocoelia pectoralis</name>
    <dbReference type="NCBI Taxonomy" id="417401"/>
    <lineage>
        <taxon>Eukaryota</taxon>
        <taxon>Metazoa</taxon>
        <taxon>Ecdysozoa</taxon>
        <taxon>Arthropoda</taxon>
        <taxon>Hexapoda</taxon>
        <taxon>Insecta</taxon>
        <taxon>Pterygota</taxon>
        <taxon>Neoptera</taxon>
        <taxon>Endopterygota</taxon>
        <taxon>Coleoptera</taxon>
        <taxon>Polyphaga</taxon>
        <taxon>Elateriformia</taxon>
        <taxon>Elateroidea</taxon>
        <taxon>Lampyridae</taxon>
        <taxon>Lampyrinae</taxon>
        <taxon>Pyrocoelia</taxon>
    </lineage>
</organism>
<keyword evidence="7" id="KW-0862">Zinc</keyword>
<dbReference type="InterPro" id="IPR000718">
    <property type="entry name" value="Peptidase_M13"/>
</dbReference>
<name>A0AAN7ZKF5_9COLE</name>
<keyword evidence="13" id="KW-1185">Reference proteome</keyword>
<sequence length="715" mass="81766">MVFSVKLLTYLFVSTIPSALAAPVENKIIRCTDETTCKSESCNRTSAEVLKFIDPSINPCEDFYNFACGGYLKSHVIPEDQSEISQLFEINDVVYDQLHSALLEPINEIEPRPSKLVKKLFQLCSDTNAIERNGLSTIKSLIKSFGGWPVVEGEAWREDKFDWRQLLYKLRRSGLPIGHLLNTRIEQNVKDASKHIFVFDQSDLPVNRLNLMHGFNNSVIYAYYDYIVSLAIIHGADRNYAISEFKHFFEFLIELGKISVPPEELRNITAITNIMTIAEFRQRFPNLDWLEYINNIIALPEVTLTEDNLVDVGLPRALGNLLKLLEKTPKRVIANYVITVSVASIGHTLNKVVKDNDLRLSQKLFGTTSDSARWRECVTVATQRMKVAVAALYSRKYFNEGAKKNVASIVSNLHKKFLEILEEVDWMDEETKNTATEKASSIGMHIAYPQELLNDTILDDYYKNLNSSDDYLQFVLNIQTFTSDKMYRSLKEPVSKSDWKDHSVSHEVNAFYHFTENSIVLPAAILQGVMFGNDRPNYMNYGSIGFVVGHEITHGFDDTGKQISKEGQLENWWTYDTEKSYTEKAQCIINQYSGFTSEELKIHLNGIITQGENIADNGGVKIAYDAYQEWVAVNNPEQCLPNLDYTPNQMFWISFANSWCTKERKEQLRSTMLARSHPPSMYRIYGVVINSRTFPKDFNCPIGSKMNPSKKCTFW</sequence>
<comment type="cofactor">
    <cofactor evidence="1">
        <name>Zn(2+)</name>
        <dbReference type="ChEBI" id="CHEBI:29105"/>
    </cofactor>
</comment>
<evidence type="ECO:0000256" key="3">
    <source>
        <dbReference type="ARBA" id="ARBA00007357"/>
    </source>
</evidence>
<feature type="domain" description="Peptidase M13 C-terminal" evidence="10">
    <location>
        <begin position="509"/>
        <end position="713"/>
    </location>
</feature>
<gene>
    <name evidence="12" type="ORF">RI129_005476</name>
</gene>
<dbReference type="Pfam" id="PF01431">
    <property type="entry name" value="Peptidase_M13"/>
    <property type="match status" value="1"/>
</dbReference>
<accession>A0AAN7ZKF5</accession>
<dbReference type="Pfam" id="PF05649">
    <property type="entry name" value="Peptidase_M13_N"/>
    <property type="match status" value="1"/>
</dbReference>
<evidence type="ECO:0000313" key="13">
    <source>
        <dbReference type="Proteomes" id="UP001329430"/>
    </source>
</evidence>
<dbReference type="InterPro" id="IPR008753">
    <property type="entry name" value="Peptidase_M13_N"/>
</dbReference>
<feature type="domain" description="Peptidase M13 N-terminal" evidence="11">
    <location>
        <begin position="59"/>
        <end position="449"/>
    </location>
</feature>
<evidence type="ECO:0000256" key="1">
    <source>
        <dbReference type="ARBA" id="ARBA00001947"/>
    </source>
</evidence>
<comment type="similarity">
    <text evidence="3">Belongs to the peptidase M13 family.</text>
</comment>
<dbReference type="InterPro" id="IPR018497">
    <property type="entry name" value="Peptidase_M13_C"/>
</dbReference>
<reference evidence="12 13" key="1">
    <citation type="journal article" date="2024" name="Insects">
        <title>An Improved Chromosome-Level Genome Assembly of the Firefly Pyrocoelia pectoralis.</title>
        <authorList>
            <person name="Fu X."/>
            <person name="Meyer-Rochow V.B."/>
            <person name="Ballantyne L."/>
            <person name="Zhu X."/>
        </authorList>
    </citation>
    <scope>NUCLEOTIDE SEQUENCE [LARGE SCALE GENOMIC DNA]</scope>
    <source>
        <strain evidence="12">XCY_ONT2</strain>
    </source>
</reference>
<dbReference type="PRINTS" id="PR00786">
    <property type="entry name" value="NEPRILYSIN"/>
</dbReference>
<evidence type="ECO:0000256" key="2">
    <source>
        <dbReference type="ARBA" id="ARBA00004401"/>
    </source>
</evidence>
<dbReference type="CDD" id="cd08662">
    <property type="entry name" value="M13"/>
    <property type="match status" value="1"/>
</dbReference>
<evidence type="ECO:0000256" key="9">
    <source>
        <dbReference type="SAM" id="SignalP"/>
    </source>
</evidence>
<dbReference type="GO" id="GO:0046872">
    <property type="term" value="F:metal ion binding"/>
    <property type="evidence" value="ECO:0007669"/>
    <property type="project" value="UniProtKB-KW"/>
</dbReference>
<dbReference type="PANTHER" id="PTHR11733:SF224">
    <property type="entry name" value="NEPRILYSIN-2"/>
    <property type="match status" value="1"/>
</dbReference>
<dbReference type="EMBL" id="JAVRBK010000003">
    <property type="protein sequence ID" value="KAK5647012.1"/>
    <property type="molecule type" value="Genomic_DNA"/>
</dbReference>
<evidence type="ECO:0000256" key="8">
    <source>
        <dbReference type="ARBA" id="ARBA00023049"/>
    </source>
</evidence>
<keyword evidence="9" id="KW-0732">Signal</keyword>
<protein>
    <recommendedName>
        <fullName evidence="14">Neprilysin</fullName>
    </recommendedName>
</protein>
<keyword evidence="6" id="KW-0378">Hydrolase</keyword>
<feature type="signal peptide" evidence="9">
    <location>
        <begin position="1"/>
        <end position="21"/>
    </location>
</feature>
<dbReference type="GO" id="GO:0005886">
    <property type="term" value="C:plasma membrane"/>
    <property type="evidence" value="ECO:0007669"/>
    <property type="project" value="UniProtKB-SubCell"/>
</dbReference>
<evidence type="ECO:0000256" key="5">
    <source>
        <dbReference type="ARBA" id="ARBA00022723"/>
    </source>
</evidence>
<feature type="chain" id="PRO_5043007102" description="Neprilysin" evidence="9">
    <location>
        <begin position="22"/>
        <end position="715"/>
    </location>
</feature>